<dbReference type="SUPFAM" id="SSF81383">
    <property type="entry name" value="F-box domain"/>
    <property type="match status" value="1"/>
</dbReference>
<dbReference type="PANTHER" id="PTHR31672">
    <property type="entry name" value="BNACNNG10540D PROTEIN"/>
    <property type="match status" value="1"/>
</dbReference>
<organism evidence="3 4">
    <name type="scientific">Castilleja foliolosa</name>
    <dbReference type="NCBI Taxonomy" id="1961234"/>
    <lineage>
        <taxon>Eukaryota</taxon>
        <taxon>Viridiplantae</taxon>
        <taxon>Streptophyta</taxon>
        <taxon>Embryophyta</taxon>
        <taxon>Tracheophyta</taxon>
        <taxon>Spermatophyta</taxon>
        <taxon>Magnoliopsida</taxon>
        <taxon>eudicotyledons</taxon>
        <taxon>Gunneridae</taxon>
        <taxon>Pentapetalae</taxon>
        <taxon>asterids</taxon>
        <taxon>lamiids</taxon>
        <taxon>Lamiales</taxon>
        <taxon>Orobanchaceae</taxon>
        <taxon>Pedicularideae</taxon>
        <taxon>Castillejinae</taxon>
        <taxon>Castilleja</taxon>
    </lineage>
</organism>
<accession>A0ABD3C4S6</accession>
<feature type="domain" description="F-box" evidence="1">
    <location>
        <begin position="20"/>
        <end position="52"/>
    </location>
</feature>
<dbReference type="InterPro" id="IPR013187">
    <property type="entry name" value="F-box-assoc_dom_typ3"/>
</dbReference>
<dbReference type="Pfam" id="PF08268">
    <property type="entry name" value="FBA_3"/>
    <property type="match status" value="1"/>
</dbReference>
<evidence type="ECO:0000259" key="1">
    <source>
        <dbReference type="Pfam" id="PF00646"/>
    </source>
</evidence>
<dbReference type="InterPro" id="IPR011043">
    <property type="entry name" value="Gal_Oxase/kelch_b-propeller"/>
</dbReference>
<dbReference type="Pfam" id="PF00646">
    <property type="entry name" value="F-box"/>
    <property type="match status" value="1"/>
</dbReference>
<dbReference type="SUPFAM" id="SSF50965">
    <property type="entry name" value="Galactose oxidase, central domain"/>
    <property type="match status" value="1"/>
</dbReference>
<dbReference type="EMBL" id="JAVIJP010000053">
    <property type="protein sequence ID" value="KAL3624801.1"/>
    <property type="molecule type" value="Genomic_DNA"/>
</dbReference>
<evidence type="ECO:0000313" key="3">
    <source>
        <dbReference type="EMBL" id="KAL3624801.1"/>
    </source>
</evidence>
<dbReference type="NCBIfam" id="TIGR01640">
    <property type="entry name" value="F_box_assoc_1"/>
    <property type="match status" value="1"/>
</dbReference>
<sequence length="456" mass="51859">MANKRRETEWLPSVPELKKPLKEILVRLPANDLARYKLVHRDWRDFIKSPDFVSEHINRSNSDPSSHIILLQDQVNCRQSVPFKYGARCLCDNARMVGSINGLVCIVGNYRNRVTTPDDVWILNPVTGNAIKLPPPASPMILDNDSRVTFAFAWDHSTVTSGYKVFKITSKCTLSSTEARDCILSSGNLFYKPIDSNSIEVWCSESPDMWYEVPMTINRPFFHPNSWISHCDAVVGGVAYWLVVDRDYSASFVLSLDTRSHKLTSISLPHISTPIQTVIRDEESCFFGTIWEDRFALILEEGSDDGAHYYSVWMLDCSGVSWCDKFSFRLHYDIYSHFNSINNRLVLELDDGMIYFYNTKIGKLESSRSEGFSMFSVFSAHDFVGSLLSIAGFRPIEDSENFPYLVFMWPGSATSTSAGFAGNRKANEGIHDDSDNDNWGEPKELSFMESFFTRLS</sequence>
<gene>
    <name evidence="3" type="ORF">CASFOL_031469</name>
</gene>
<dbReference type="InterPro" id="IPR017451">
    <property type="entry name" value="F-box-assoc_interact_dom"/>
</dbReference>
<evidence type="ECO:0000259" key="2">
    <source>
        <dbReference type="Pfam" id="PF08268"/>
    </source>
</evidence>
<feature type="domain" description="F-box associated beta-propeller type 3" evidence="2">
    <location>
        <begin position="94"/>
        <end position="281"/>
    </location>
</feature>
<dbReference type="AlphaFoldDB" id="A0ABD3C4S6"/>
<dbReference type="Proteomes" id="UP001632038">
    <property type="component" value="Unassembled WGS sequence"/>
</dbReference>
<comment type="caution">
    <text evidence="3">The sequence shown here is derived from an EMBL/GenBank/DDBJ whole genome shotgun (WGS) entry which is preliminary data.</text>
</comment>
<dbReference type="InterPro" id="IPR001810">
    <property type="entry name" value="F-box_dom"/>
</dbReference>
<name>A0ABD3C4S6_9LAMI</name>
<dbReference type="PANTHER" id="PTHR31672:SF13">
    <property type="entry name" value="F-BOX PROTEIN CPR30-LIKE"/>
    <property type="match status" value="1"/>
</dbReference>
<dbReference type="InterPro" id="IPR050796">
    <property type="entry name" value="SCF_F-box_component"/>
</dbReference>
<evidence type="ECO:0000313" key="4">
    <source>
        <dbReference type="Proteomes" id="UP001632038"/>
    </source>
</evidence>
<keyword evidence="4" id="KW-1185">Reference proteome</keyword>
<dbReference type="InterPro" id="IPR036047">
    <property type="entry name" value="F-box-like_dom_sf"/>
</dbReference>
<proteinExistence type="predicted"/>
<evidence type="ECO:0008006" key="5">
    <source>
        <dbReference type="Google" id="ProtNLM"/>
    </source>
</evidence>
<reference evidence="4" key="1">
    <citation type="journal article" date="2024" name="IScience">
        <title>Strigolactones Initiate the Formation of Haustorium-like Structures in Castilleja.</title>
        <authorList>
            <person name="Buerger M."/>
            <person name="Peterson D."/>
            <person name="Chory J."/>
        </authorList>
    </citation>
    <scope>NUCLEOTIDE SEQUENCE [LARGE SCALE GENOMIC DNA]</scope>
</reference>
<protein>
    <recommendedName>
        <fullName evidence="5">F-box domain-containing protein</fullName>
    </recommendedName>
</protein>